<sequence length="379" mass="42451">MQSSATLCFLGAAAPRRKKIRRPPLKPTDLSIIAEDVNEALVSEHPLGHVSSFANKVVLRPPIPDAGDNPAREPRAPKAPLKLVGMLRPQKKTLAAQERQPQPLQSPFRRNPTRQAQMCQNAQRQNPLHLAPVLDQDLLKRRLEESAAKELADMMNSCRETAYAAMAEEARRKRQCEDDELAKRHAEEAIRHAKRTQNPFADLGGGDAQRPSPPPRRLSNRPGPVLTSRWSRWVPVNNTRGGGNARRRKCGYCNWGVAVVRQRILWQQRYEMLDLCCVCELKRQRGEILLENEKWNVVYESSSSEEGDDVYMSNTDTAPPAAVAPRRRPSQVRQIPAVPIRSLGIQFCSTVWAQNPVRTLMAKAASLNLLGLVRGTGKS</sequence>
<evidence type="ECO:0000313" key="2">
    <source>
        <dbReference type="EMBL" id="CAK7213073.1"/>
    </source>
</evidence>
<accession>A0ABP0B0I9</accession>
<dbReference type="EMBL" id="CAWUHB010000006">
    <property type="protein sequence ID" value="CAK7213073.1"/>
    <property type="molecule type" value="Genomic_DNA"/>
</dbReference>
<gene>
    <name evidence="2" type="ORF">SCUCBS95973_001677</name>
</gene>
<feature type="region of interest" description="Disordered" evidence="1">
    <location>
        <begin position="93"/>
        <end position="130"/>
    </location>
</feature>
<evidence type="ECO:0000313" key="3">
    <source>
        <dbReference type="Proteomes" id="UP001642405"/>
    </source>
</evidence>
<protein>
    <submittedName>
        <fullName evidence="2">Uncharacterized protein</fullName>
    </submittedName>
</protein>
<feature type="compositionally biased region" description="Polar residues" evidence="1">
    <location>
        <begin position="113"/>
        <end position="126"/>
    </location>
</feature>
<keyword evidence="3" id="KW-1185">Reference proteome</keyword>
<name>A0ABP0B0I9_9PEZI</name>
<proteinExistence type="predicted"/>
<comment type="caution">
    <text evidence="2">The sequence shown here is derived from an EMBL/GenBank/DDBJ whole genome shotgun (WGS) entry which is preliminary data.</text>
</comment>
<dbReference type="Proteomes" id="UP001642405">
    <property type="component" value="Unassembled WGS sequence"/>
</dbReference>
<evidence type="ECO:0000256" key="1">
    <source>
        <dbReference type="SAM" id="MobiDB-lite"/>
    </source>
</evidence>
<reference evidence="2 3" key="1">
    <citation type="submission" date="2024-01" db="EMBL/GenBank/DDBJ databases">
        <authorList>
            <person name="Allen C."/>
            <person name="Tagirdzhanova G."/>
        </authorList>
    </citation>
    <scope>NUCLEOTIDE SEQUENCE [LARGE SCALE GENOMIC DNA]</scope>
</reference>
<organism evidence="2 3">
    <name type="scientific">Sporothrix curviconia</name>
    <dbReference type="NCBI Taxonomy" id="1260050"/>
    <lineage>
        <taxon>Eukaryota</taxon>
        <taxon>Fungi</taxon>
        <taxon>Dikarya</taxon>
        <taxon>Ascomycota</taxon>
        <taxon>Pezizomycotina</taxon>
        <taxon>Sordariomycetes</taxon>
        <taxon>Sordariomycetidae</taxon>
        <taxon>Ophiostomatales</taxon>
        <taxon>Ophiostomataceae</taxon>
        <taxon>Sporothrix</taxon>
    </lineage>
</organism>
<feature type="region of interest" description="Disordered" evidence="1">
    <location>
        <begin position="190"/>
        <end position="226"/>
    </location>
</feature>